<comment type="caution">
    <text evidence="3">The sequence shown here is derived from an EMBL/GenBank/DDBJ whole genome shotgun (WGS) entry which is preliminary data.</text>
</comment>
<dbReference type="EMBL" id="JACJIP010000006">
    <property type="protein sequence ID" value="MBA9084794.1"/>
    <property type="molecule type" value="Genomic_DNA"/>
</dbReference>
<gene>
    <name evidence="3" type="ORF">FHR92_001255</name>
</gene>
<dbReference type="RefSeq" id="WP_182534789.1">
    <property type="nucleotide sequence ID" value="NZ_JACJIP010000006.1"/>
</dbReference>
<dbReference type="Proteomes" id="UP000567067">
    <property type="component" value="Unassembled WGS sequence"/>
</dbReference>
<evidence type="ECO:0000256" key="1">
    <source>
        <dbReference type="ARBA" id="ARBA00022801"/>
    </source>
</evidence>
<feature type="domain" description="AB hydrolase-1" evidence="2">
    <location>
        <begin position="20"/>
        <end position="247"/>
    </location>
</feature>
<sequence length="263" mass="28387">MDTVTVNGITMAYEDRGQGNTVVLLHGFCGSSAYWEIVQPLLTRSYRVIIPDLRGHGSTDAPIGAYTIDQMADDVTQLLESLGVAKYSVLGHSMGGYVALSMAERYSDRLNGFGLVHSTAYPDSDEAKEKRLQAVANIAASGITPFVDGLVPGLFAEGMRNTKEKYVNRAIEIGYGTPPHGASGAALAMRDRVDRRGILSSTAFPVLLVAGENDGVVPKERTFTAEGDHITQVVIEGAGHMSMYEAPEELVKAINNFMSRTWK</sequence>
<proteinExistence type="predicted"/>
<dbReference type="PRINTS" id="PR00111">
    <property type="entry name" value="ABHYDROLASE"/>
</dbReference>
<accession>A0A7W3SRM3</accession>
<dbReference type="PANTHER" id="PTHR43798:SF31">
    <property type="entry name" value="AB HYDROLASE SUPERFAMILY PROTEIN YCLE"/>
    <property type="match status" value="1"/>
</dbReference>
<dbReference type="AlphaFoldDB" id="A0A7W3SRM3"/>
<name>A0A7W3SRM3_9BACL</name>
<dbReference type="GO" id="GO:0016787">
    <property type="term" value="F:hydrolase activity"/>
    <property type="evidence" value="ECO:0007669"/>
    <property type="project" value="UniProtKB-KW"/>
</dbReference>
<dbReference type="InterPro" id="IPR050266">
    <property type="entry name" value="AB_hydrolase_sf"/>
</dbReference>
<organism evidence="3 4">
    <name type="scientific">Fontibacillus solani</name>
    <dbReference type="NCBI Taxonomy" id="1572857"/>
    <lineage>
        <taxon>Bacteria</taxon>
        <taxon>Bacillati</taxon>
        <taxon>Bacillota</taxon>
        <taxon>Bacilli</taxon>
        <taxon>Bacillales</taxon>
        <taxon>Paenibacillaceae</taxon>
        <taxon>Fontibacillus</taxon>
    </lineage>
</organism>
<dbReference type="Gene3D" id="3.40.50.1820">
    <property type="entry name" value="alpha/beta hydrolase"/>
    <property type="match status" value="1"/>
</dbReference>
<reference evidence="3 4" key="1">
    <citation type="submission" date="2020-08" db="EMBL/GenBank/DDBJ databases">
        <title>Genomic Encyclopedia of Type Strains, Phase III (KMG-III): the genomes of soil and plant-associated and newly described type strains.</title>
        <authorList>
            <person name="Whitman W."/>
        </authorList>
    </citation>
    <scope>NUCLEOTIDE SEQUENCE [LARGE SCALE GENOMIC DNA]</scope>
    <source>
        <strain evidence="3 4">CECT 8693</strain>
    </source>
</reference>
<keyword evidence="4" id="KW-1185">Reference proteome</keyword>
<dbReference type="Pfam" id="PF00561">
    <property type="entry name" value="Abhydrolase_1"/>
    <property type="match status" value="1"/>
</dbReference>
<dbReference type="InterPro" id="IPR000073">
    <property type="entry name" value="AB_hydrolase_1"/>
</dbReference>
<evidence type="ECO:0000313" key="3">
    <source>
        <dbReference type="EMBL" id="MBA9084794.1"/>
    </source>
</evidence>
<dbReference type="PANTHER" id="PTHR43798">
    <property type="entry name" value="MONOACYLGLYCEROL LIPASE"/>
    <property type="match status" value="1"/>
</dbReference>
<dbReference type="InterPro" id="IPR029058">
    <property type="entry name" value="AB_hydrolase_fold"/>
</dbReference>
<evidence type="ECO:0000313" key="4">
    <source>
        <dbReference type="Proteomes" id="UP000567067"/>
    </source>
</evidence>
<dbReference type="InterPro" id="IPR000639">
    <property type="entry name" value="Epox_hydrolase-like"/>
</dbReference>
<dbReference type="PRINTS" id="PR00412">
    <property type="entry name" value="EPOXHYDRLASE"/>
</dbReference>
<protein>
    <submittedName>
        <fullName evidence="3">Pimeloyl-ACP methyl ester carboxylesterase</fullName>
    </submittedName>
</protein>
<evidence type="ECO:0000259" key="2">
    <source>
        <dbReference type="Pfam" id="PF00561"/>
    </source>
</evidence>
<dbReference type="SUPFAM" id="SSF53474">
    <property type="entry name" value="alpha/beta-Hydrolases"/>
    <property type="match status" value="1"/>
</dbReference>
<dbReference type="GO" id="GO:0016020">
    <property type="term" value="C:membrane"/>
    <property type="evidence" value="ECO:0007669"/>
    <property type="project" value="TreeGrafter"/>
</dbReference>
<keyword evidence="1" id="KW-0378">Hydrolase</keyword>